<dbReference type="InterPro" id="IPR044290">
    <property type="entry name" value="RRA1/2/3"/>
</dbReference>
<dbReference type="InterPro" id="IPR005069">
    <property type="entry name" value="Nucl-diP-sugar_transferase"/>
</dbReference>
<dbReference type="EMBL" id="JBGBPQ010000001">
    <property type="protein sequence ID" value="KAL1529329.1"/>
    <property type="molecule type" value="Genomic_DNA"/>
</dbReference>
<dbReference type="GO" id="GO:0016757">
    <property type="term" value="F:glycosyltransferase activity"/>
    <property type="evidence" value="ECO:0007669"/>
    <property type="project" value="InterPro"/>
</dbReference>
<feature type="domain" description="Nucleotide-diphospho-sugar transferase" evidence="2">
    <location>
        <begin position="491"/>
        <end position="698"/>
    </location>
</feature>
<dbReference type="PANTHER" id="PTHR46581:SF3">
    <property type="entry name" value="ARABINOSYLTRANSFERASE RRA3"/>
    <property type="match status" value="1"/>
</dbReference>
<evidence type="ECO:0000259" key="2">
    <source>
        <dbReference type="Pfam" id="PF03407"/>
    </source>
</evidence>
<dbReference type="AlphaFoldDB" id="A0AB34K9Z7"/>
<feature type="compositionally biased region" description="Pro residues" evidence="1">
    <location>
        <begin position="71"/>
        <end position="89"/>
    </location>
</feature>
<name>A0AB34K9Z7_PRYPA</name>
<feature type="region of interest" description="Disordered" evidence="1">
    <location>
        <begin position="44"/>
        <end position="92"/>
    </location>
</feature>
<evidence type="ECO:0000313" key="4">
    <source>
        <dbReference type="Proteomes" id="UP001515480"/>
    </source>
</evidence>
<gene>
    <name evidence="3" type="ORF">AB1Y20_000283</name>
</gene>
<keyword evidence="4" id="KW-1185">Reference proteome</keyword>
<dbReference type="Pfam" id="PF03407">
    <property type="entry name" value="Nucleotid_trans"/>
    <property type="match status" value="2"/>
</dbReference>
<proteinExistence type="predicted"/>
<comment type="caution">
    <text evidence="3">The sequence shown here is derived from an EMBL/GenBank/DDBJ whole genome shotgun (WGS) entry which is preliminary data.</text>
</comment>
<sequence>MKLLGWVCMPLAALLVVANFVWYPALLHSPRFVTSAASLRARHPTASPTRLPRASPPLPSDVLSDAARIDPSPPPPPPHSAPPPSPSPPAGFGARVSHAVAGAVGRVAGALHAAAAAADCSPVPPDAPLRPLRWLAPAQAAAWPVGACARAPSELCAAVSRVRARRAVVAVGSAREGEALAAFLARLPAGLHGQLLVAALDEEAAQLARRAGGGAYVVAEAVRALPRRAVEWAVVAELLEVGCSVLFADLRVSWSDAPFSYLYDDTDLEALGGGGALDAGRVVSVDDAQMGWSRYAQSLAIQALNPNLFYLSATYESVAYARKCLARIQALGKDASEQDIAFVMTDEAISPSHDGVRRAGISVRLLDGRCFGNGHGSVAAAPLVGSSHGAQHNPQAILSSRNFAAKALVLTHGCSPVAPSPGDPPPRPMNWVIPKSDPWPPQAICASLGLESLCETVARVAVNREVIAAVSNKNIFHMLQLFVNGIKTAGVKNGMVVALDDETSQWLEARNVPHYIKKIRSRSGSTDNHATSGLKFKILVDFLSVGCSVLLSDVDVIWLTDPMPFLYRDADVEGMTDGWDEPTSYGYDYGSGALRVFARNSGMFFLQATNESNNMMKRLAHRMESEGTWDQTAYNEEQFYPAHGTHATVGVTSRVMNYLCFLNSKTFFRFVREDASLLAGFRPISVHVNYHPEKPQRMVDLHAFYYKNDTEGIWKWNGGEGSRLEAKCKRLMKTGKPDPASSPVVQSIVTAGKAIWGGIKFIEFFSDGRLKTPWGDGQWGDASSPEKPDVIWAKFIGQLHLLSFSGSTFESTRCSDGEKITGSLA</sequence>
<feature type="domain" description="Nucleotide-diphospho-sugar transferase" evidence="2">
    <location>
        <begin position="233"/>
        <end position="373"/>
    </location>
</feature>
<reference evidence="3 4" key="1">
    <citation type="journal article" date="2024" name="Science">
        <title>Giant polyketide synthase enzymes in the biosynthesis of giant marine polyether toxins.</title>
        <authorList>
            <person name="Fallon T.R."/>
            <person name="Shende V.V."/>
            <person name="Wierzbicki I.H."/>
            <person name="Pendleton A.L."/>
            <person name="Watervoot N.F."/>
            <person name="Auber R.P."/>
            <person name="Gonzalez D.J."/>
            <person name="Wisecaver J.H."/>
            <person name="Moore B.S."/>
        </authorList>
    </citation>
    <scope>NUCLEOTIDE SEQUENCE [LARGE SCALE GENOMIC DNA]</scope>
    <source>
        <strain evidence="3 4">12B1</strain>
    </source>
</reference>
<dbReference type="PANTHER" id="PTHR46581">
    <property type="entry name" value="ARABINOSYLTRANSFERASE RRA3"/>
    <property type="match status" value="1"/>
</dbReference>
<evidence type="ECO:0000313" key="3">
    <source>
        <dbReference type="EMBL" id="KAL1529329.1"/>
    </source>
</evidence>
<organism evidence="3 4">
    <name type="scientific">Prymnesium parvum</name>
    <name type="common">Toxic golden alga</name>
    <dbReference type="NCBI Taxonomy" id="97485"/>
    <lineage>
        <taxon>Eukaryota</taxon>
        <taxon>Haptista</taxon>
        <taxon>Haptophyta</taxon>
        <taxon>Prymnesiophyceae</taxon>
        <taxon>Prymnesiales</taxon>
        <taxon>Prymnesiaceae</taxon>
        <taxon>Prymnesium</taxon>
    </lineage>
</organism>
<protein>
    <recommendedName>
        <fullName evidence="2">Nucleotide-diphospho-sugar transferase domain-containing protein</fullName>
    </recommendedName>
</protein>
<evidence type="ECO:0000256" key="1">
    <source>
        <dbReference type="SAM" id="MobiDB-lite"/>
    </source>
</evidence>
<dbReference type="Proteomes" id="UP001515480">
    <property type="component" value="Unassembled WGS sequence"/>
</dbReference>
<accession>A0AB34K9Z7</accession>